<gene>
    <name evidence="1" type="ORF">Q0590_24975</name>
</gene>
<organism evidence="1 2">
    <name type="scientific">Rhodocytophaga aerolata</name>
    <dbReference type="NCBI Taxonomy" id="455078"/>
    <lineage>
        <taxon>Bacteria</taxon>
        <taxon>Pseudomonadati</taxon>
        <taxon>Bacteroidota</taxon>
        <taxon>Cytophagia</taxon>
        <taxon>Cytophagales</taxon>
        <taxon>Rhodocytophagaceae</taxon>
        <taxon>Rhodocytophaga</taxon>
    </lineage>
</organism>
<reference evidence="1" key="1">
    <citation type="submission" date="2023-07" db="EMBL/GenBank/DDBJ databases">
        <title>The genome sequence of Rhodocytophaga aerolata KACC 12507.</title>
        <authorList>
            <person name="Zhang X."/>
        </authorList>
    </citation>
    <scope>NUCLEOTIDE SEQUENCE</scope>
    <source>
        <strain evidence="1">KACC 12507</strain>
    </source>
</reference>
<name>A0ABT8RC23_9BACT</name>
<accession>A0ABT8RC23</accession>
<dbReference type="Proteomes" id="UP001168528">
    <property type="component" value="Unassembled WGS sequence"/>
</dbReference>
<dbReference type="EMBL" id="JAUKPO010000020">
    <property type="protein sequence ID" value="MDO1449554.1"/>
    <property type="molecule type" value="Genomic_DNA"/>
</dbReference>
<sequence>MSKTGVNTNIVRVTGKYLDLINDFIVSRRSSIDHHYRGKQEEVVSLLTKITDDKNTDLPIQLLTVIIERDLREHKKRPKEFLLNLVRKLASEESSEETLHELEIVASALNNKHIEALSKIKGE</sequence>
<dbReference type="RefSeq" id="WP_302040358.1">
    <property type="nucleotide sequence ID" value="NZ_JAUKPO010000020.1"/>
</dbReference>
<proteinExistence type="predicted"/>
<evidence type="ECO:0000313" key="1">
    <source>
        <dbReference type="EMBL" id="MDO1449554.1"/>
    </source>
</evidence>
<evidence type="ECO:0000313" key="2">
    <source>
        <dbReference type="Proteomes" id="UP001168528"/>
    </source>
</evidence>
<keyword evidence="2" id="KW-1185">Reference proteome</keyword>
<protein>
    <submittedName>
        <fullName evidence="1">Uncharacterized protein</fullName>
    </submittedName>
</protein>
<comment type="caution">
    <text evidence="1">The sequence shown here is derived from an EMBL/GenBank/DDBJ whole genome shotgun (WGS) entry which is preliminary data.</text>
</comment>